<dbReference type="AlphaFoldDB" id="A0A369K404"/>
<keyword evidence="2" id="KW-1185">Reference proteome</keyword>
<proteinExistence type="predicted"/>
<sequence length="84" mass="9227">MAAKKRIDTIEAGNDKTLIDDQTVYRVGALLLYAVDPHAERECNDTRGFDDNRCVSSTKGLALLERDRVEVVPCAWTTAASQGT</sequence>
<evidence type="ECO:0000313" key="1">
    <source>
        <dbReference type="EMBL" id="RDB27497.1"/>
    </source>
</evidence>
<name>A0A369K404_HYPMA</name>
<protein>
    <submittedName>
        <fullName evidence="1">Uncharacterized protein</fullName>
    </submittedName>
</protein>
<comment type="caution">
    <text evidence="1">The sequence shown here is derived from an EMBL/GenBank/DDBJ whole genome shotgun (WGS) entry which is preliminary data.</text>
</comment>
<dbReference type="InParanoid" id="A0A369K404"/>
<evidence type="ECO:0000313" key="2">
    <source>
        <dbReference type="Proteomes" id="UP000076154"/>
    </source>
</evidence>
<reference evidence="1" key="1">
    <citation type="submission" date="2018-04" db="EMBL/GenBank/DDBJ databases">
        <title>Whole genome sequencing of Hypsizygus marmoreus.</title>
        <authorList>
            <person name="Choi I.-G."/>
            <person name="Min B."/>
            <person name="Kim J.-G."/>
            <person name="Kim S."/>
            <person name="Oh Y.-L."/>
            <person name="Kong W.-S."/>
            <person name="Park H."/>
            <person name="Jeong J."/>
            <person name="Song E.-S."/>
        </authorList>
    </citation>
    <scope>NUCLEOTIDE SEQUENCE [LARGE SCALE GENOMIC DNA]</scope>
    <source>
        <strain evidence="1">51987-8</strain>
    </source>
</reference>
<dbReference type="Proteomes" id="UP000076154">
    <property type="component" value="Unassembled WGS sequence"/>
</dbReference>
<accession>A0A369K404</accession>
<organism evidence="1 2">
    <name type="scientific">Hypsizygus marmoreus</name>
    <name type="common">White beech mushroom</name>
    <name type="synonym">Agaricus marmoreus</name>
    <dbReference type="NCBI Taxonomy" id="39966"/>
    <lineage>
        <taxon>Eukaryota</taxon>
        <taxon>Fungi</taxon>
        <taxon>Dikarya</taxon>
        <taxon>Basidiomycota</taxon>
        <taxon>Agaricomycotina</taxon>
        <taxon>Agaricomycetes</taxon>
        <taxon>Agaricomycetidae</taxon>
        <taxon>Agaricales</taxon>
        <taxon>Tricholomatineae</taxon>
        <taxon>Lyophyllaceae</taxon>
        <taxon>Hypsizygus</taxon>
    </lineage>
</organism>
<dbReference type="EMBL" id="LUEZ02000015">
    <property type="protein sequence ID" value="RDB27497.1"/>
    <property type="molecule type" value="Genomic_DNA"/>
</dbReference>
<gene>
    <name evidence="1" type="ORF">Hypma_003910</name>
</gene>